<sequence length="120" mass="13780">MAFPKKLKELCTPAYVYFILSVIGIIFSIIQNFGSKNTYKLGMFMTRVPSTILVFAVKIIYILFWTWILNLICKDGHTGIAWFLVLIPFILLFVIVGLVMVNPSALEGMTTKMTRHMRKK</sequence>
<name>A0A6C0AZE0_9ZZZZ</name>
<accession>A0A6C0AZE0</accession>
<dbReference type="AlphaFoldDB" id="A0A6C0AZE0"/>
<keyword evidence="1" id="KW-0472">Membrane</keyword>
<feature type="transmembrane region" description="Helical" evidence="1">
    <location>
        <begin position="80"/>
        <end position="101"/>
    </location>
</feature>
<organism evidence="2">
    <name type="scientific">viral metagenome</name>
    <dbReference type="NCBI Taxonomy" id="1070528"/>
    <lineage>
        <taxon>unclassified sequences</taxon>
        <taxon>metagenomes</taxon>
        <taxon>organismal metagenomes</taxon>
    </lineage>
</organism>
<evidence type="ECO:0000256" key="1">
    <source>
        <dbReference type="SAM" id="Phobius"/>
    </source>
</evidence>
<feature type="transmembrane region" description="Helical" evidence="1">
    <location>
        <begin position="50"/>
        <end position="73"/>
    </location>
</feature>
<protein>
    <submittedName>
        <fullName evidence="2">Uncharacterized protein</fullName>
    </submittedName>
</protein>
<proteinExistence type="predicted"/>
<keyword evidence="1" id="KW-1133">Transmembrane helix</keyword>
<reference evidence="2" key="1">
    <citation type="journal article" date="2020" name="Nature">
        <title>Giant virus diversity and host interactions through global metagenomics.</title>
        <authorList>
            <person name="Schulz F."/>
            <person name="Roux S."/>
            <person name="Paez-Espino D."/>
            <person name="Jungbluth S."/>
            <person name="Walsh D.A."/>
            <person name="Denef V.J."/>
            <person name="McMahon K.D."/>
            <person name="Konstantinidis K.T."/>
            <person name="Eloe-Fadrosh E.A."/>
            <person name="Kyrpides N.C."/>
            <person name="Woyke T."/>
        </authorList>
    </citation>
    <scope>NUCLEOTIDE SEQUENCE</scope>
    <source>
        <strain evidence="2">GVMAG-M-3300009182-78</strain>
    </source>
</reference>
<feature type="transmembrane region" description="Helical" evidence="1">
    <location>
        <begin position="12"/>
        <end position="30"/>
    </location>
</feature>
<evidence type="ECO:0000313" key="2">
    <source>
        <dbReference type="EMBL" id="QHS85357.1"/>
    </source>
</evidence>
<keyword evidence="1" id="KW-0812">Transmembrane</keyword>
<dbReference type="EMBL" id="MN739042">
    <property type="protein sequence ID" value="QHS85357.1"/>
    <property type="molecule type" value="Genomic_DNA"/>
</dbReference>